<proteinExistence type="inferred from homology"/>
<feature type="binding site" evidence="5">
    <location>
        <position position="37"/>
    </location>
    <ligand>
        <name>AMP</name>
        <dbReference type="ChEBI" id="CHEBI:456215"/>
    </ligand>
</feature>
<dbReference type="CDD" id="cd01428">
    <property type="entry name" value="ADK"/>
    <property type="match status" value="1"/>
</dbReference>
<name>A0ABV4ULL3_9MICC</name>
<dbReference type="SUPFAM" id="SSF52540">
    <property type="entry name" value="P-loop containing nucleoside triphosphate hydrolases"/>
    <property type="match status" value="1"/>
</dbReference>
<dbReference type="RefSeq" id="WP_373971192.1">
    <property type="nucleotide sequence ID" value="NZ_JBHDLJ010000003.1"/>
</dbReference>
<evidence type="ECO:0000313" key="8">
    <source>
        <dbReference type="EMBL" id="MFB0834024.1"/>
    </source>
</evidence>
<keyword evidence="5 7" id="KW-0067">ATP-binding</keyword>
<gene>
    <name evidence="5" type="primary">adk</name>
    <name evidence="8" type="ORF">ACETWP_05420</name>
</gene>
<keyword evidence="4 5" id="KW-0418">Kinase</keyword>
<keyword evidence="9" id="KW-1185">Reference proteome</keyword>
<dbReference type="PANTHER" id="PTHR23359">
    <property type="entry name" value="NUCLEOTIDE KINASE"/>
    <property type="match status" value="1"/>
</dbReference>
<evidence type="ECO:0000256" key="6">
    <source>
        <dbReference type="RuleBase" id="RU003330"/>
    </source>
</evidence>
<comment type="caution">
    <text evidence="8">The sequence shown here is derived from an EMBL/GenBank/DDBJ whole genome shotgun (WGS) entry which is preliminary data.</text>
</comment>
<comment type="pathway">
    <text evidence="5">Purine metabolism; AMP biosynthesis via salvage pathway; AMP from ADP: step 1/1.</text>
</comment>
<dbReference type="InterPro" id="IPR033690">
    <property type="entry name" value="Adenylat_kinase_CS"/>
</dbReference>
<dbReference type="Gene3D" id="3.40.50.300">
    <property type="entry name" value="P-loop containing nucleotide triphosphate hydrolases"/>
    <property type="match status" value="1"/>
</dbReference>
<feature type="binding site" evidence="5">
    <location>
        <position position="128"/>
    </location>
    <ligand>
        <name>ATP</name>
        <dbReference type="ChEBI" id="CHEBI:30616"/>
    </ligand>
</feature>
<feature type="binding site" evidence="5">
    <location>
        <position position="32"/>
    </location>
    <ligand>
        <name>AMP</name>
        <dbReference type="ChEBI" id="CHEBI:456215"/>
    </ligand>
</feature>
<dbReference type="InterPro" id="IPR000850">
    <property type="entry name" value="Adenylat/UMP-CMP_kin"/>
</dbReference>
<dbReference type="NCBIfam" id="NF001381">
    <property type="entry name" value="PRK00279.1-3"/>
    <property type="match status" value="1"/>
</dbReference>
<dbReference type="HAMAP" id="MF_00235">
    <property type="entry name" value="Adenylate_kinase_Adk"/>
    <property type="match status" value="1"/>
</dbReference>
<dbReference type="NCBIfam" id="NF011101">
    <property type="entry name" value="PRK14528.1"/>
    <property type="match status" value="1"/>
</dbReference>
<dbReference type="NCBIfam" id="NF011105">
    <property type="entry name" value="PRK14532.1"/>
    <property type="match status" value="1"/>
</dbReference>
<dbReference type="NCBIfam" id="NF011100">
    <property type="entry name" value="PRK14527.1"/>
    <property type="match status" value="1"/>
</dbReference>
<keyword evidence="1 5" id="KW-0808">Transferase</keyword>
<keyword evidence="2 5" id="KW-0545">Nucleotide biosynthesis</keyword>
<dbReference type="NCBIfam" id="NF011104">
    <property type="entry name" value="PRK14531.1"/>
    <property type="match status" value="1"/>
</dbReference>
<comment type="similarity">
    <text evidence="5 6">Belongs to the adenylate kinase family.</text>
</comment>
<feature type="binding site" evidence="5">
    <location>
        <begin position="86"/>
        <end position="89"/>
    </location>
    <ligand>
        <name>AMP</name>
        <dbReference type="ChEBI" id="CHEBI:456215"/>
    </ligand>
</feature>
<evidence type="ECO:0000256" key="7">
    <source>
        <dbReference type="RuleBase" id="RU003331"/>
    </source>
</evidence>
<dbReference type="GO" id="GO:0004017">
    <property type="term" value="F:AMP kinase activity"/>
    <property type="evidence" value="ECO:0007669"/>
    <property type="project" value="UniProtKB-EC"/>
</dbReference>
<evidence type="ECO:0000256" key="2">
    <source>
        <dbReference type="ARBA" id="ARBA00022727"/>
    </source>
</evidence>
<keyword evidence="5" id="KW-0963">Cytoplasm</keyword>
<feature type="binding site" evidence="5">
    <location>
        <position position="93"/>
    </location>
    <ligand>
        <name>AMP</name>
        <dbReference type="ChEBI" id="CHEBI:456215"/>
    </ligand>
</feature>
<feature type="binding site" evidence="5">
    <location>
        <begin position="58"/>
        <end position="60"/>
    </location>
    <ligand>
        <name>AMP</name>
        <dbReference type="ChEBI" id="CHEBI:456215"/>
    </ligand>
</feature>
<dbReference type="PROSITE" id="PS00113">
    <property type="entry name" value="ADENYLATE_KINASE"/>
    <property type="match status" value="1"/>
</dbReference>
<comment type="catalytic activity">
    <reaction evidence="5 7">
        <text>AMP + ATP = 2 ADP</text>
        <dbReference type="Rhea" id="RHEA:12973"/>
        <dbReference type="ChEBI" id="CHEBI:30616"/>
        <dbReference type="ChEBI" id="CHEBI:456215"/>
        <dbReference type="ChEBI" id="CHEBI:456216"/>
        <dbReference type="EC" id="2.7.4.3"/>
    </reaction>
</comment>
<reference evidence="8 9" key="1">
    <citation type="submission" date="2024-09" db="EMBL/GenBank/DDBJ databases">
        <authorList>
            <person name="Salinas-Garcia M.A."/>
            <person name="Prieme A."/>
        </authorList>
    </citation>
    <scope>NUCLEOTIDE SEQUENCE [LARGE SCALE GENOMIC DNA]</scope>
    <source>
        <strain evidence="8 9">DSM 21081</strain>
    </source>
</reference>
<dbReference type="Proteomes" id="UP001575652">
    <property type="component" value="Unassembled WGS sequence"/>
</dbReference>
<accession>A0ABV4ULL3</accession>
<dbReference type="EC" id="2.7.4.3" evidence="5 7"/>
<dbReference type="Pfam" id="PF00406">
    <property type="entry name" value="ADK"/>
    <property type="match status" value="1"/>
</dbReference>
<evidence type="ECO:0000256" key="5">
    <source>
        <dbReference type="HAMAP-Rule" id="MF_00235"/>
    </source>
</evidence>
<comment type="caution">
    <text evidence="5">Lacks conserved residue(s) required for the propagation of feature annotation.</text>
</comment>
<dbReference type="PRINTS" id="PR00094">
    <property type="entry name" value="ADENYLTKNASE"/>
</dbReference>
<evidence type="ECO:0000256" key="3">
    <source>
        <dbReference type="ARBA" id="ARBA00022741"/>
    </source>
</evidence>
<evidence type="ECO:0000256" key="4">
    <source>
        <dbReference type="ARBA" id="ARBA00022777"/>
    </source>
</evidence>
<feature type="region of interest" description="NMP" evidence="5">
    <location>
        <begin position="31"/>
        <end position="60"/>
    </location>
</feature>
<comment type="subunit">
    <text evidence="5 7">Monomer.</text>
</comment>
<comment type="function">
    <text evidence="5">Catalyzes the reversible transfer of the terminal phosphate group between ATP and AMP. Plays an important role in cellular energy homeostasis and in adenine nucleotide metabolism.</text>
</comment>
<sequence length="191" mass="20999">MKRMLIIGPPGSGKGTQAARISESLGVVAISTGDIFRANVKEMTPLGVEAKKYIDAGNFVPDEVTNRMVRDRLTQDDVADGFLLDGYPRTSAQVDELDDILAEGGHELDAVLQLTADDDELVARLLKRAEIEGREDDNEEVIRHRLGLYKEQTQVVVDRYLERGIVRPVDGLGDVDEVTERVLGALETPAK</sequence>
<evidence type="ECO:0000256" key="1">
    <source>
        <dbReference type="ARBA" id="ARBA00022679"/>
    </source>
</evidence>
<protein>
    <recommendedName>
        <fullName evidence="5 7">Adenylate kinase</fullName>
        <shortName evidence="5">AK</shortName>
        <ecNumber evidence="5 7">2.7.4.3</ecNumber>
    </recommendedName>
    <alternativeName>
        <fullName evidence="5">ATP-AMP transphosphorylase</fullName>
    </alternativeName>
    <alternativeName>
        <fullName evidence="5">ATP:AMP phosphotransferase</fullName>
    </alternativeName>
    <alternativeName>
        <fullName evidence="5">Adenylate monophosphate kinase</fullName>
    </alternativeName>
</protein>
<evidence type="ECO:0000313" key="9">
    <source>
        <dbReference type="Proteomes" id="UP001575652"/>
    </source>
</evidence>
<organism evidence="8 9">
    <name type="scientific">Arthrobacter halodurans</name>
    <dbReference type="NCBI Taxonomy" id="516699"/>
    <lineage>
        <taxon>Bacteria</taxon>
        <taxon>Bacillati</taxon>
        <taxon>Actinomycetota</taxon>
        <taxon>Actinomycetes</taxon>
        <taxon>Micrococcales</taxon>
        <taxon>Micrococcaceae</taxon>
        <taxon>Arthrobacter</taxon>
    </lineage>
</organism>
<feature type="binding site" evidence="5">
    <location>
        <position position="134"/>
    </location>
    <ligand>
        <name>AMP</name>
        <dbReference type="ChEBI" id="CHEBI:456215"/>
    </ligand>
</feature>
<keyword evidence="3 5" id="KW-0547">Nucleotide-binding</keyword>
<comment type="subcellular location">
    <subcellularLocation>
        <location evidence="5 7">Cytoplasm</location>
    </subcellularLocation>
</comment>
<feature type="binding site" evidence="5">
    <location>
        <begin position="11"/>
        <end position="16"/>
    </location>
    <ligand>
        <name>ATP</name>
        <dbReference type="ChEBI" id="CHEBI:30616"/>
    </ligand>
</feature>
<feature type="binding site" evidence="5">
    <location>
        <position position="173"/>
    </location>
    <ligand>
        <name>ATP</name>
        <dbReference type="ChEBI" id="CHEBI:30616"/>
    </ligand>
</feature>
<dbReference type="EMBL" id="JBHDLJ010000003">
    <property type="protein sequence ID" value="MFB0834024.1"/>
    <property type="molecule type" value="Genomic_DNA"/>
</dbReference>
<comment type="domain">
    <text evidence="5">Consists of three domains, a large central CORE domain and two small peripheral domains, NMPbind and LID, which undergo movements during catalysis. The LID domain closes over the site of phosphoryl transfer upon ATP binding. Assembling and dissambling the active center during each catalytic cycle provides an effective means to prevent ATP hydrolysis.</text>
</comment>
<dbReference type="InterPro" id="IPR027417">
    <property type="entry name" value="P-loop_NTPase"/>
</dbReference>
<feature type="binding site" evidence="5">
    <location>
        <position position="145"/>
    </location>
    <ligand>
        <name>AMP</name>
        <dbReference type="ChEBI" id="CHEBI:456215"/>
    </ligand>
</feature>